<proteinExistence type="predicted"/>
<dbReference type="Proteomes" id="UP001165678">
    <property type="component" value="Unassembled WGS sequence"/>
</dbReference>
<accession>A0AA42CV35</accession>
<evidence type="ECO:0000313" key="2">
    <source>
        <dbReference type="EMBL" id="MCX2524616.1"/>
    </source>
</evidence>
<dbReference type="InterPro" id="IPR009937">
    <property type="entry name" value="Phage_holin_3_6"/>
</dbReference>
<name>A0AA42CV35_9GAMM</name>
<dbReference type="EMBL" id="JAPIVE010000003">
    <property type="protein sequence ID" value="MCX2524616.1"/>
    <property type="molecule type" value="Genomic_DNA"/>
</dbReference>
<keyword evidence="1" id="KW-0812">Transmembrane</keyword>
<organism evidence="2 3">
    <name type="scientific">Larsenimonas rhizosphaerae</name>
    <dbReference type="NCBI Taxonomy" id="2944682"/>
    <lineage>
        <taxon>Bacteria</taxon>
        <taxon>Pseudomonadati</taxon>
        <taxon>Pseudomonadota</taxon>
        <taxon>Gammaproteobacteria</taxon>
        <taxon>Oceanospirillales</taxon>
        <taxon>Halomonadaceae</taxon>
        <taxon>Larsenimonas</taxon>
    </lineage>
</organism>
<feature type="transmembrane region" description="Helical" evidence="1">
    <location>
        <begin position="46"/>
        <end position="73"/>
    </location>
</feature>
<comment type="caution">
    <text evidence="2">The sequence shown here is derived from an EMBL/GenBank/DDBJ whole genome shotgun (WGS) entry which is preliminary data.</text>
</comment>
<keyword evidence="1" id="KW-1133">Transmembrane helix</keyword>
<protein>
    <submittedName>
        <fullName evidence="2">Phage holin family protein</fullName>
    </submittedName>
</protein>
<evidence type="ECO:0000256" key="1">
    <source>
        <dbReference type="SAM" id="Phobius"/>
    </source>
</evidence>
<gene>
    <name evidence="2" type="ORF">OQ287_10205</name>
</gene>
<feature type="transmembrane region" description="Helical" evidence="1">
    <location>
        <begin position="79"/>
        <end position="98"/>
    </location>
</feature>
<keyword evidence="1" id="KW-0472">Membrane</keyword>
<dbReference type="AlphaFoldDB" id="A0AA42CV35"/>
<keyword evidence="3" id="KW-1185">Reference proteome</keyword>
<evidence type="ECO:0000313" key="3">
    <source>
        <dbReference type="Proteomes" id="UP001165678"/>
    </source>
</evidence>
<reference evidence="2" key="1">
    <citation type="submission" date="2022-11" db="EMBL/GenBank/DDBJ databases">
        <title>Larsenimonas rhizosphaerae sp. nov., isolated from a tidal mudflat.</title>
        <authorList>
            <person name="Lee S.D."/>
            <person name="Kim I.S."/>
        </authorList>
    </citation>
    <scope>NUCLEOTIDE SEQUENCE</scope>
    <source>
        <strain evidence="2">GH2-1</strain>
    </source>
</reference>
<dbReference type="RefSeq" id="WP_250939433.1">
    <property type="nucleotide sequence ID" value="NZ_JAMLJK010000005.1"/>
</dbReference>
<dbReference type="Pfam" id="PF07332">
    <property type="entry name" value="Phage_holin_3_6"/>
    <property type="match status" value="1"/>
</dbReference>
<sequence>MPQNDGPFERLFGASRNVISSMINAGETRLRLFVVELEEERSRLMLMLILAGIAMLLIAFGIGMLMLLIVVMFWEDHRLMAMGIASGILIALGLLLAWRVRAIARRPSLLKSTLSQFSEDRQHLEQHRETS</sequence>